<evidence type="ECO:0000256" key="1">
    <source>
        <dbReference type="SAM" id="SignalP"/>
    </source>
</evidence>
<protein>
    <submittedName>
        <fullName evidence="2">Uncharacterized protein</fullName>
    </submittedName>
</protein>
<dbReference type="EMBL" id="WSLF01000014">
    <property type="protein sequence ID" value="KAE9630644.1"/>
    <property type="molecule type" value="Genomic_DNA"/>
</dbReference>
<comment type="caution">
    <text evidence="2">The sequence shown here is derived from an EMBL/GenBank/DDBJ whole genome shotgun (WGS) entry which is preliminary data.</text>
</comment>
<proteinExistence type="predicted"/>
<keyword evidence="3" id="KW-1185">Reference proteome</keyword>
<gene>
    <name evidence="2" type="ORF">GND95_12025</name>
</gene>
<reference evidence="2 3" key="1">
    <citation type="submission" date="2019-12" db="EMBL/GenBank/DDBJ databases">
        <title>Defluviitalea raffinosedens, isolated from a biogas fermenter, genome sequencing and characterization.</title>
        <authorList>
            <person name="Rettenmaier R."/>
            <person name="Schneider M."/>
            <person name="Neuhaus K."/>
            <person name="Liebl W."/>
            <person name="Zverlov V."/>
        </authorList>
    </citation>
    <scope>NUCLEOTIDE SEQUENCE [LARGE SCALE GENOMIC DNA]</scope>
    <source>
        <strain evidence="2 3">249c-K6</strain>
    </source>
</reference>
<sequence length="127" mass="14240">MKQREISFFLLIMLCLLIPTGCNGQAKNVSIDGLKPGTYISGDDNAFEIDQAKLFLGENGEFTLSRNLLDSKIFVGTYTVENDTLTLHENSGNVYLFKIKDGQLIFQKESSSDLSLDDPLNFHLKEE</sequence>
<feature type="signal peptide" evidence="1">
    <location>
        <begin position="1"/>
        <end position="24"/>
    </location>
</feature>
<accession>A0A7C8HDD7</accession>
<name>A0A7C8HDD7_9FIRM</name>
<keyword evidence="1" id="KW-0732">Signal</keyword>
<dbReference type="RefSeq" id="WP_158741402.1">
    <property type="nucleotide sequence ID" value="NZ_WSLF01000014.1"/>
</dbReference>
<dbReference type="AlphaFoldDB" id="A0A7C8HDD7"/>
<organism evidence="2 3">
    <name type="scientific">Defluviitalea raffinosedens</name>
    <dbReference type="NCBI Taxonomy" id="1450156"/>
    <lineage>
        <taxon>Bacteria</taxon>
        <taxon>Bacillati</taxon>
        <taxon>Bacillota</taxon>
        <taxon>Clostridia</taxon>
        <taxon>Lachnospirales</taxon>
        <taxon>Defluviitaleaceae</taxon>
        <taxon>Defluviitalea</taxon>
    </lineage>
</organism>
<evidence type="ECO:0000313" key="2">
    <source>
        <dbReference type="EMBL" id="KAE9630644.1"/>
    </source>
</evidence>
<feature type="chain" id="PRO_5039233839" evidence="1">
    <location>
        <begin position="25"/>
        <end position="127"/>
    </location>
</feature>
<evidence type="ECO:0000313" key="3">
    <source>
        <dbReference type="Proteomes" id="UP000483018"/>
    </source>
</evidence>
<dbReference type="Proteomes" id="UP000483018">
    <property type="component" value="Unassembled WGS sequence"/>
</dbReference>